<evidence type="ECO:0000256" key="2">
    <source>
        <dbReference type="ARBA" id="ARBA00022475"/>
    </source>
</evidence>
<accession>A0A8C4LWJ0</accession>
<keyword evidence="6" id="KW-0325">Glycoprotein</keyword>
<comment type="subcellular location">
    <subcellularLocation>
        <location evidence="1">Cell membrane</location>
    </subcellularLocation>
</comment>
<organism evidence="10 11">
    <name type="scientific">Equus asinus</name>
    <name type="common">Donkey</name>
    <name type="synonym">Equus africanus asinus</name>
    <dbReference type="NCBI Taxonomy" id="9793"/>
    <lineage>
        <taxon>Eukaryota</taxon>
        <taxon>Metazoa</taxon>
        <taxon>Chordata</taxon>
        <taxon>Craniata</taxon>
        <taxon>Vertebrata</taxon>
        <taxon>Euteleostomi</taxon>
        <taxon>Mammalia</taxon>
        <taxon>Eutheria</taxon>
        <taxon>Laurasiatheria</taxon>
        <taxon>Perissodactyla</taxon>
        <taxon>Equidae</taxon>
        <taxon>Equus</taxon>
    </lineage>
</organism>
<keyword evidence="8" id="KW-0391">Immunity</keyword>
<sequence length="94" mass="10651">SQEVQQSPQSLNIREGEDFIINCNASKTLYAFHWYRQKHGEGLISLMVLQKSGEEIHYEKMTAKLDEKKQQSSLHITASQPSHSGIYLCGAEAQ</sequence>
<proteinExistence type="predicted"/>
<evidence type="ECO:0000259" key="9">
    <source>
        <dbReference type="PROSITE" id="PS50835"/>
    </source>
</evidence>
<evidence type="ECO:0000256" key="4">
    <source>
        <dbReference type="ARBA" id="ARBA00023136"/>
    </source>
</evidence>
<dbReference type="InterPro" id="IPR007110">
    <property type="entry name" value="Ig-like_dom"/>
</dbReference>
<reference evidence="10" key="3">
    <citation type="submission" date="2025-09" db="UniProtKB">
        <authorList>
            <consortium name="Ensembl"/>
        </authorList>
    </citation>
    <scope>IDENTIFICATION</scope>
</reference>
<dbReference type="Pfam" id="PF07686">
    <property type="entry name" value="V-set"/>
    <property type="match status" value="1"/>
</dbReference>
<comment type="subunit">
    <text evidence="7">Alpha-beta TR is a heterodimer composed of an alpha and beta chain; disulfide-linked. The alpha-beta TR is associated with the transmembrane signaling CD3 coreceptor proteins to form the TR-CD3 (TcR or TCR). The assembly of alpha-beta TR heterodimers with CD3 occurs in the endoplasmic reticulum where a single alpha-beta TR heterodimer associates with one CD3D-CD3E heterodimer, one CD3G-CD3E heterodimer and one CD247 homodimer forming a stable octameric structure. CD3D-CD3E and CD3G-CD3E heterodimers preferentially associate with TR alpha and TR beta chains, respectively. The association of the CD247 homodimer is the last step of TcR assembly in the endoplasmic reticulum and is required for transport to the cell surface.</text>
</comment>
<keyword evidence="2" id="KW-1003">Cell membrane</keyword>
<evidence type="ECO:0000313" key="11">
    <source>
        <dbReference type="Proteomes" id="UP000694387"/>
    </source>
</evidence>
<dbReference type="PANTHER" id="PTHR19339">
    <property type="entry name" value="T CELL RECEPTOR ALPHA VARIABLE 39"/>
    <property type="match status" value="1"/>
</dbReference>
<dbReference type="GO" id="GO:0042101">
    <property type="term" value="C:T cell receptor complex"/>
    <property type="evidence" value="ECO:0007669"/>
    <property type="project" value="UniProtKB-KW"/>
</dbReference>
<feature type="domain" description="Ig-like" evidence="9">
    <location>
        <begin position="2"/>
        <end position="94"/>
    </location>
</feature>
<dbReference type="InterPro" id="IPR036179">
    <property type="entry name" value="Ig-like_dom_sf"/>
</dbReference>
<dbReference type="PANTHER" id="PTHR19339:SF12">
    <property type="entry name" value="IG-LIKE DOMAIN-CONTAINING PROTEIN"/>
    <property type="match status" value="1"/>
</dbReference>
<reference evidence="10" key="2">
    <citation type="submission" date="2025-08" db="UniProtKB">
        <authorList>
            <consortium name="Ensembl"/>
        </authorList>
    </citation>
    <scope>IDENTIFICATION</scope>
</reference>
<keyword evidence="8" id="KW-1064">Adaptive immunity</keyword>
<keyword evidence="3" id="KW-0732">Signal</keyword>
<dbReference type="SMR" id="A0A8C4LWJ0"/>
<dbReference type="InterPro" id="IPR013106">
    <property type="entry name" value="Ig_V-set"/>
</dbReference>
<keyword evidence="5" id="KW-1015">Disulfide bond</keyword>
<keyword evidence="4" id="KW-0472">Membrane</keyword>
<keyword evidence="11" id="KW-1185">Reference proteome</keyword>
<evidence type="ECO:0000256" key="8">
    <source>
        <dbReference type="ARBA" id="ARBA00043266"/>
    </source>
</evidence>
<evidence type="ECO:0000256" key="3">
    <source>
        <dbReference type="ARBA" id="ARBA00022729"/>
    </source>
</evidence>
<evidence type="ECO:0000256" key="1">
    <source>
        <dbReference type="ARBA" id="ARBA00004236"/>
    </source>
</evidence>
<dbReference type="InterPro" id="IPR013783">
    <property type="entry name" value="Ig-like_fold"/>
</dbReference>
<dbReference type="PROSITE" id="PS50835">
    <property type="entry name" value="IG_LIKE"/>
    <property type="match status" value="1"/>
</dbReference>
<dbReference type="SUPFAM" id="SSF48726">
    <property type="entry name" value="Immunoglobulin"/>
    <property type="match status" value="1"/>
</dbReference>
<dbReference type="AlphaFoldDB" id="A0A8C4LWJ0"/>
<evidence type="ECO:0000313" key="10">
    <source>
        <dbReference type="Ensembl" id="ENSEASP00005016834.1"/>
    </source>
</evidence>
<dbReference type="GeneTree" id="ENSGT00940000162840"/>
<evidence type="ECO:0000256" key="5">
    <source>
        <dbReference type="ARBA" id="ARBA00023157"/>
    </source>
</evidence>
<evidence type="ECO:0000256" key="6">
    <source>
        <dbReference type="ARBA" id="ARBA00023180"/>
    </source>
</evidence>
<dbReference type="OMA" id="NLTINCR"/>
<name>A0A8C4LWJ0_EQUAS</name>
<protein>
    <recommendedName>
        <fullName evidence="9">Ig-like domain-containing protein</fullName>
    </recommendedName>
</protein>
<dbReference type="Ensembl" id="ENSEAST00005018290.2">
    <property type="protein sequence ID" value="ENSEASP00005016834.1"/>
    <property type="gene ID" value="ENSEASG00005027396.1"/>
</dbReference>
<reference evidence="10 11" key="1">
    <citation type="journal article" date="2020" name="Nat. Commun.">
        <title>Donkey genomes provide new insights into domestication and selection for coat color.</title>
        <authorList>
            <person name="Wang"/>
            <person name="C."/>
            <person name="Li"/>
            <person name="H."/>
            <person name="Guo"/>
            <person name="Y."/>
            <person name="Huang"/>
            <person name="J."/>
            <person name="Sun"/>
            <person name="Y."/>
            <person name="Min"/>
            <person name="J."/>
            <person name="Wang"/>
            <person name="J."/>
            <person name="Fang"/>
            <person name="X."/>
            <person name="Zhao"/>
            <person name="Z."/>
            <person name="Wang"/>
            <person name="S."/>
            <person name="Zhang"/>
            <person name="Y."/>
            <person name="Liu"/>
            <person name="Q."/>
            <person name="Jiang"/>
            <person name="Q."/>
            <person name="Wang"/>
            <person name="X."/>
            <person name="Guo"/>
            <person name="Y."/>
            <person name="Yang"/>
            <person name="C."/>
            <person name="Wang"/>
            <person name="Y."/>
            <person name="Tian"/>
            <person name="F."/>
            <person name="Zhuang"/>
            <person name="G."/>
            <person name="Fan"/>
            <person name="Y."/>
            <person name="Gao"/>
            <person name="Q."/>
            <person name="Li"/>
            <person name="Y."/>
            <person name="Ju"/>
            <person name="Z."/>
            <person name="Li"/>
            <person name="J."/>
            <person name="Li"/>
            <person name="R."/>
            <person name="Hou"/>
            <person name="M."/>
            <person name="Yang"/>
            <person name="G."/>
            <person name="Liu"/>
            <person name="G."/>
            <person name="Liu"/>
            <person name="W."/>
            <person name="Guo"/>
            <person name="J."/>
            <person name="Pan"/>
            <person name="S."/>
            <person name="Fan"/>
            <person name="G."/>
            <person name="Zhang"/>
            <person name="W."/>
            <person name="Zhang"/>
            <person name="R."/>
            <person name="Yu"/>
            <person name="J."/>
            <person name="Zhang"/>
            <person name="X."/>
            <person name="Yin"/>
            <person name="Q."/>
            <person name="Ji"/>
            <person name="C."/>
            <person name="Jin"/>
            <person name="Y."/>
            <person name="Yue"/>
            <person name="G."/>
            <person name="Liu"/>
            <person name="M."/>
            <person name="Xu"/>
            <person name="J."/>
            <person name="Liu"/>
            <person name="S."/>
            <person name="Jordana"/>
            <person name="J."/>
            <person name="Noce"/>
            <person name="A."/>
            <person name="Amills"/>
            <person name="M."/>
            <person name="Wu"/>
            <person name="D.D."/>
            <person name="Li"/>
            <person name="S."/>
            <person name="Zhou"/>
            <person name="X. and Zhong"/>
            <person name="J."/>
        </authorList>
    </citation>
    <scope>NUCLEOTIDE SEQUENCE [LARGE SCALE GENOMIC DNA]</scope>
</reference>
<evidence type="ECO:0000256" key="7">
    <source>
        <dbReference type="ARBA" id="ARBA00038651"/>
    </source>
</evidence>
<keyword evidence="8" id="KW-1279">T cell receptor</keyword>
<dbReference type="Proteomes" id="UP000694387">
    <property type="component" value="Chromosome 2"/>
</dbReference>
<dbReference type="InterPro" id="IPR051896">
    <property type="entry name" value="TCR_alpha_variable"/>
</dbReference>
<dbReference type="Gene3D" id="2.60.40.10">
    <property type="entry name" value="Immunoglobulins"/>
    <property type="match status" value="1"/>
</dbReference>